<organism evidence="2 3">
    <name type="scientific">Acorus gramineus</name>
    <name type="common">Dwarf sweet flag</name>
    <dbReference type="NCBI Taxonomy" id="55184"/>
    <lineage>
        <taxon>Eukaryota</taxon>
        <taxon>Viridiplantae</taxon>
        <taxon>Streptophyta</taxon>
        <taxon>Embryophyta</taxon>
        <taxon>Tracheophyta</taxon>
        <taxon>Spermatophyta</taxon>
        <taxon>Magnoliopsida</taxon>
        <taxon>Liliopsida</taxon>
        <taxon>Acoraceae</taxon>
        <taxon>Acorus</taxon>
    </lineage>
</organism>
<keyword evidence="1" id="KW-0732">Signal</keyword>
<name>A0AAV9B7A4_ACOGR</name>
<reference evidence="2" key="1">
    <citation type="journal article" date="2023" name="Nat. Commun.">
        <title>Diploid and tetraploid genomes of Acorus and the evolution of monocots.</title>
        <authorList>
            <person name="Ma L."/>
            <person name="Liu K.W."/>
            <person name="Li Z."/>
            <person name="Hsiao Y.Y."/>
            <person name="Qi Y."/>
            <person name="Fu T."/>
            <person name="Tang G.D."/>
            <person name="Zhang D."/>
            <person name="Sun W.H."/>
            <person name="Liu D.K."/>
            <person name="Li Y."/>
            <person name="Chen G.Z."/>
            <person name="Liu X.D."/>
            <person name="Liao X.Y."/>
            <person name="Jiang Y.T."/>
            <person name="Yu X."/>
            <person name="Hao Y."/>
            <person name="Huang J."/>
            <person name="Zhao X.W."/>
            <person name="Ke S."/>
            <person name="Chen Y.Y."/>
            <person name="Wu W.L."/>
            <person name="Hsu J.L."/>
            <person name="Lin Y.F."/>
            <person name="Huang M.D."/>
            <person name="Li C.Y."/>
            <person name="Huang L."/>
            <person name="Wang Z.W."/>
            <person name="Zhao X."/>
            <person name="Zhong W.Y."/>
            <person name="Peng D.H."/>
            <person name="Ahmad S."/>
            <person name="Lan S."/>
            <person name="Zhang J.S."/>
            <person name="Tsai W.C."/>
            <person name="Van de Peer Y."/>
            <person name="Liu Z.J."/>
        </authorList>
    </citation>
    <scope>NUCLEOTIDE SEQUENCE</scope>
    <source>
        <strain evidence="2">SCP</strain>
    </source>
</reference>
<reference evidence="2" key="2">
    <citation type="submission" date="2023-06" db="EMBL/GenBank/DDBJ databases">
        <authorList>
            <person name="Ma L."/>
            <person name="Liu K.-W."/>
            <person name="Li Z."/>
            <person name="Hsiao Y.-Y."/>
            <person name="Qi Y."/>
            <person name="Fu T."/>
            <person name="Tang G."/>
            <person name="Zhang D."/>
            <person name="Sun W.-H."/>
            <person name="Liu D.-K."/>
            <person name="Li Y."/>
            <person name="Chen G.-Z."/>
            <person name="Liu X.-D."/>
            <person name="Liao X.-Y."/>
            <person name="Jiang Y.-T."/>
            <person name="Yu X."/>
            <person name="Hao Y."/>
            <person name="Huang J."/>
            <person name="Zhao X.-W."/>
            <person name="Ke S."/>
            <person name="Chen Y.-Y."/>
            <person name="Wu W.-L."/>
            <person name="Hsu J.-L."/>
            <person name="Lin Y.-F."/>
            <person name="Huang M.-D."/>
            <person name="Li C.-Y."/>
            <person name="Huang L."/>
            <person name="Wang Z.-W."/>
            <person name="Zhao X."/>
            <person name="Zhong W.-Y."/>
            <person name="Peng D.-H."/>
            <person name="Ahmad S."/>
            <person name="Lan S."/>
            <person name="Zhang J.-S."/>
            <person name="Tsai W.-C."/>
            <person name="Van De Peer Y."/>
            <person name="Liu Z.-J."/>
        </authorList>
    </citation>
    <scope>NUCLEOTIDE SEQUENCE</scope>
    <source>
        <strain evidence="2">SCP</strain>
        <tissue evidence="2">Leaves</tissue>
    </source>
</reference>
<comment type="caution">
    <text evidence="2">The sequence shown here is derived from an EMBL/GenBank/DDBJ whole genome shotgun (WGS) entry which is preliminary data.</text>
</comment>
<feature type="chain" id="PRO_5044001260" evidence="1">
    <location>
        <begin position="51"/>
        <end position="98"/>
    </location>
</feature>
<protein>
    <submittedName>
        <fullName evidence="2">Uncharacterized protein</fullName>
    </submittedName>
</protein>
<evidence type="ECO:0000256" key="1">
    <source>
        <dbReference type="SAM" id="SignalP"/>
    </source>
</evidence>
<dbReference type="AlphaFoldDB" id="A0AAV9B7A4"/>
<dbReference type="EMBL" id="JAUJYN010000004">
    <property type="protein sequence ID" value="KAK1272565.1"/>
    <property type="molecule type" value="Genomic_DNA"/>
</dbReference>
<evidence type="ECO:0000313" key="2">
    <source>
        <dbReference type="EMBL" id="KAK1272565.1"/>
    </source>
</evidence>
<sequence length="98" mass="10891">MILCEAINSLFLSPIVTNTIPCGSSTMKKFLAFPLLVLLLLSISMDSATAGDCKQFIPITEDCTYDLCFHRCYDKFGSQMNKSYCTEQESSCTCVVFC</sequence>
<accession>A0AAV9B7A4</accession>
<evidence type="ECO:0000313" key="3">
    <source>
        <dbReference type="Proteomes" id="UP001179952"/>
    </source>
</evidence>
<dbReference type="Proteomes" id="UP001179952">
    <property type="component" value="Unassembled WGS sequence"/>
</dbReference>
<feature type="signal peptide" evidence="1">
    <location>
        <begin position="1"/>
        <end position="50"/>
    </location>
</feature>
<gene>
    <name evidence="2" type="ORF">QJS04_geneDACA018323</name>
</gene>
<proteinExistence type="predicted"/>
<keyword evidence="3" id="KW-1185">Reference proteome</keyword>